<dbReference type="Gene3D" id="3.10.580.10">
    <property type="entry name" value="CBS-domain"/>
    <property type="match status" value="1"/>
</dbReference>
<dbReference type="SUPFAM" id="SSF46785">
    <property type="entry name" value="Winged helix' DNA-binding domain"/>
    <property type="match status" value="1"/>
</dbReference>
<sequence>MELTTRQEKILHLIKENSPISGEDIAQNLGLTRSALRTDFSILRKMSLISARQNYGYCYIGGENKHKVGQVMGEPKKMDSKSSVYETIVYMFENDIGSVFITDHKDILVGVVSRKDLLKAALGNKDLEKLPIHMVMTRMPNLIYVTEEDSIKTAVEKIMKHQIDSVAVVKQEKEMCYLVGRFSKTNISKLYLETL</sequence>
<keyword evidence="1" id="KW-0677">Repeat</keyword>
<dbReference type="PANTHER" id="PTHR48108">
    <property type="entry name" value="CBS DOMAIN-CONTAINING PROTEIN CBSX2, CHLOROPLASTIC"/>
    <property type="match status" value="1"/>
</dbReference>
<dbReference type="SMART" id="SM00116">
    <property type="entry name" value="CBS"/>
    <property type="match status" value="2"/>
</dbReference>
<dbReference type="InterPro" id="IPR036388">
    <property type="entry name" value="WH-like_DNA-bd_sf"/>
</dbReference>
<comment type="caution">
    <text evidence="3">The sequence shown here is derived from an EMBL/GenBank/DDBJ whole genome shotgun (WGS) entry which is preliminary data.</text>
</comment>
<name>A0A017H304_9FUSO</name>
<organism evidence="3 4">
    <name type="scientific">Fusobacterium necrophorum subsp. funduliforme B35</name>
    <dbReference type="NCBI Taxonomy" id="1226633"/>
    <lineage>
        <taxon>Bacteria</taxon>
        <taxon>Fusobacteriati</taxon>
        <taxon>Fusobacteriota</taxon>
        <taxon>Fusobacteriia</taxon>
        <taxon>Fusobacteriales</taxon>
        <taxon>Fusobacteriaceae</taxon>
        <taxon>Fusobacterium</taxon>
    </lineage>
</organism>
<dbReference type="PATRIC" id="fig|1226633.4.peg.1226"/>
<dbReference type="InterPro" id="IPR036390">
    <property type="entry name" value="WH_DNA-bd_sf"/>
</dbReference>
<reference evidence="3 4" key="1">
    <citation type="submission" date="2013-08" db="EMBL/GenBank/DDBJ databases">
        <title>An opportunistic ruminal bacterium that causes liver abscesses in cattle.</title>
        <authorList>
            <person name="Benahmed F.H."/>
            <person name="Rasmussen M."/>
            <person name="Harbottle H."/>
            <person name="Soppet D."/>
            <person name="Nagaraja T.G."/>
            <person name="Davidson M."/>
        </authorList>
    </citation>
    <scope>NUCLEOTIDE SEQUENCE [LARGE SCALE GENOMIC DNA]</scope>
    <source>
        <strain evidence="3 4">B35</strain>
    </source>
</reference>
<feature type="domain" description="CBS" evidence="2">
    <location>
        <begin position="136"/>
        <end position="195"/>
    </location>
</feature>
<dbReference type="RefSeq" id="WP_039121854.1">
    <property type="nucleotide sequence ID" value="NZ_AOJP01000013.1"/>
</dbReference>
<accession>A0A017H304</accession>
<protein>
    <recommendedName>
        <fullName evidence="2">CBS domain-containing protein</fullName>
    </recommendedName>
</protein>
<dbReference type="InterPro" id="IPR046342">
    <property type="entry name" value="CBS_dom_sf"/>
</dbReference>
<evidence type="ECO:0000313" key="4">
    <source>
        <dbReference type="Proteomes" id="UP000031184"/>
    </source>
</evidence>
<dbReference type="PANTHER" id="PTHR48108:SF32">
    <property type="entry name" value="TRANSCRIPTIONAL REPRESSOR CCPN"/>
    <property type="match status" value="1"/>
</dbReference>
<proteinExistence type="predicted"/>
<evidence type="ECO:0000313" key="3">
    <source>
        <dbReference type="EMBL" id="KID49224.1"/>
    </source>
</evidence>
<dbReference type="InterPro" id="IPR051462">
    <property type="entry name" value="CBS_domain-containing"/>
</dbReference>
<evidence type="ECO:0000256" key="1">
    <source>
        <dbReference type="ARBA" id="ARBA00022737"/>
    </source>
</evidence>
<dbReference type="CDD" id="cd04617">
    <property type="entry name" value="CBS_pair_CcpN"/>
    <property type="match status" value="1"/>
</dbReference>
<dbReference type="InterPro" id="IPR000644">
    <property type="entry name" value="CBS_dom"/>
</dbReference>
<evidence type="ECO:0000259" key="2">
    <source>
        <dbReference type="PROSITE" id="PS51371"/>
    </source>
</evidence>
<gene>
    <name evidence="3" type="ORF">C095_06085</name>
</gene>
<dbReference type="Pfam" id="PF00571">
    <property type="entry name" value="CBS"/>
    <property type="match status" value="2"/>
</dbReference>
<dbReference type="SUPFAM" id="SSF54631">
    <property type="entry name" value="CBS-domain pair"/>
    <property type="match status" value="1"/>
</dbReference>
<dbReference type="OrthoDB" id="9793615at2"/>
<dbReference type="PROSITE" id="PS51371">
    <property type="entry name" value="CBS"/>
    <property type="match status" value="2"/>
</dbReference>
<feature type="domain" description="CBS" evidence="2">
    <location>
        <begin position="71"/>
        <end position="127"/>
    </location>
</feature>
<dbReference type="EMBL" id="AUZI01000014">
    <property type="protein sequence ID" value="KID49224.1"/>
    <property type="molecule type" value="Genomic_DNA"/>
</dbReference>
<dbReference type="InterPro" id="IPR013196">
    <property type="entry name" value="HTH_11"/>
</dbReference>
<dbReference type="Gene3D" id="1.10.10.10">
    <property type="entry name" value="Winged helix-like DNA-binding domain superfamily/Winged helix DNA-binding domain"/>
    <property type="match status" value="1"/>
</dbReference>
<dbReference type="Pfam" id="PF08279">
    <property type="entry name" value="HTH_11"/>
    <property type="match status" value="1"/>
</dbReference>
<dbReference type="AlphaFoldDB" id="A0A017H304"/>
<dbReference type="Proteomes" id="UP000031184">
    <property type="component" value="Unassembled WGS sequence"/>
</dbReference>